<keyword evidence="3" id="KW-0456">Lyase</keyword>
<sequence>MEIKRKTNETEIQVSEAAIRQINTGLPMFDHLMDQFVKGLGRPLDIRVKGDLEIDAHHTLEDLGYVVGRYVRLHYEDRQVTRYGDLIQLMDEAVFKGLGRLVRIALASTGDPMSTKGQVEWEVLK</sequence>
<dbReference type="PANTHER" id="PTHR23133:SF2">
    <property type="entry name" value="IMIDAZOLEGLYCEROL-PHOSPHATE DEHYDRATASE"/>
    <property type="match status" value="1"/>
</dbReference>
<proteinExistence type="predicted"/>
<comment type="caution">
    <text evidence="4">The sequence shown here is derived from an EMBL/GenBank/DDBJ whole genome shotgun (WGS) entry which is preliminary data.</text>
</comment>
<protein>
    <submittedName>
        <fullName evidence="4">Imidazoleglycerol phosphate dehydratase HisB</fullName>
    </submittedName>
</protein>
<dbReference type="Pfam" id="PF00475">
    <property type="entry name" value="IGPD"/>
    <property type="match status" value="1"/>
</dbReference>
<gene>
    <name evidence="4" type="ORF">JOC49_000914</name>
</gene>
<dbReference type="SUPFAM" id="SSF54211">
    <property type="entry name" value="Ribosomal protein S5 domain 2-like"/>
    <property type="match status" value="1"/>
</dbReference>
<reference evidence="4 5" key="1">
    <citation type="submission" date="2021-01" db="EMBL/GenBank/DDBJ databases">
        <title>Genomic Encyclopedia of Type Strains, Phase IV (KMG-IV): sequencing the most valuable type-strain genomes for metagenomic binning, comparative biology and taxonomic classification.</title>
        <authorList>
            <person name="Goeker M."/>
        </authorList>
    </citation>
    <scope>NUCLEOTIDE SEQUENCE [LARGE SCALE GENOMIC DNA]</scope>
    <source>
        <strain evidence="4 5">DSM 24436</strain>
    </source>
</reference>
<dbReference type="PANTHER" id="PTHR23133">
    <property type="entry name" value="IMIDAZOLEGLYCEROL-PHOSPHATE DEHYDRATASE HIS7"/>
    <property type="match status" value="1"/>
</dbReference>
<dbReference type="InterPro" id="IPR000807">
    <property type="entry name" value="ImidazoleglycerolP_deHydtase"/>
</dbReference>
<dbReference type="InterPro" id="IPR038494">
    <property type="entry name" value="IGPD_sf"/>
</dbReference>
<evidence type="ECO:0000313" key="5">
    <source>
        <dbReference type="Proteomes" id="UP000767854"/>
    </source>
</evidence>
<accession>A0ABS2MPS3</accession>
<dbReference type="RefSeq" id="WP_204662867.1">
    <property type="nucleotide sequence ID" value="NZ_JAFBDT010000005.1"/>
</dbReference>
<keyword evidence="2" id="KW-0368">Histidine biosynthesis</keyword>
<dbReference type="InterPro" id="IPR020568">
    <property type="entry name" value="Ribosomal_Su5_D2-typ_SF"/>
</dbReference>
<dbReference type="Proteomes" id="UP000767854">
    <property type="component" value="Unassembled WGS sequence"/>
</dbReference>
<name>A0ABS2MPS3_9FIRM</name>
<evidence type="ECO:0000256" key="1">
    <source>
        <dbReference type="ARBA" id="ARBA00022605"/>
    </source>
</evidence>
<organism evidence="4 5">
    <name type="scientific">Fusibacter tunisiensis</name>
    <dbReference type="NCBI Taxonomy" id="1008308"/>
    <lineage>
        <taxon>Bacteria</taxon>
        <taxon>Bacillati</taxon>
        <taxon>Bacillota</taxon>
        <taxon>Clostridia</taxon>
        <taxon>Eubacteriales</taxon>
        <taxon>Eubacteriales Family XII. Incertae Sedis</taxon>
        <taxon>Fusibacter</taxon>
    </lineage>
</organism>
<dbReference type="Gene3D" id="3.30.230.40">
    <property type="entry name" value="Imidazole glycerol phosphate dehydratase, domain 1"/>
    <property type="match status" value="1"/>
</dbReference>
<evidence type="ECO:0000256" key="2">
    <source>
        <dbReference type="ARBA" id="ARBA00023102"/>
    </source>
</evidence>
<keyword evidence="5" id="KW-1185">Reference proteome</keyword>
<keyword evidence="1" id="KW-0028">Amino-acid biosynthesis</keyword>
<evidence type="ECO:0000256" key="3">
    <source>
        <dbReference type="ARBA" id="ARBA00023239"/>
    </source>
</evidence>
<dbReference type="EMBL" id="JAFBDT010000005">
    <property type="protein sequence ID" value="MBM7561394.1"/>
    <property type="molecule type" value="Genomic_DNA"/>
</dbReference>
<evidence type="ECO:0000313" key="4">
    <source>
        <dbReference type="EMBL" id="MBM7561394.1"/>
    </source>
</evidence>